<proteinExistence type="predicted"/>
<evidence type="ECO:0000313" key="1">
    <source>
        <dbReference type="EMBL" id="KGJ71252.1"/>
    </source>
</evidence>
<gene>
    <name evidence="1" type="ORF">BJA5080_08404</name>
</gene>
<protein>
    <submittedName>
        <fullName evidence="1">Uncharacterized protein</fullName>
    </submittedName>
</protein>
<dbReference type="AlphaFoldDB" id="A0A837CQ19"/>
<dbReference type="Proteomes" id="UP000024900">
    <property type="component" value="Unassembled WGS sequence"/>
</dbReference>
<sequence>MSTLACRRAVNPLQETWHIYFGDVRVGVIGERAGIPIHADQGARSVGFYPGMEPKAHRRGIAGSFAAAREAFEATWAELLPTIPDGAFAEWRHDRDSRARGGARSFKSRSAAETRFEVVARRQAAQYQRPLARPVHLRVGVRSLSLQ</sequence>
<reference evidence="1 2" key="1">
    <citation type="journal article" date="2014" name="BMC Genomics">
        <title>Comparative genomics of Bradyrhizobium japonicum CPAC 15 and Bradyrhizobium diazoefficiens CPAC 7: elite model strains for understanding symbiotic performance with soybean.</title>
        <authorList>
            <person name="Siqueira A.F."/>
            <person name="Ormeno-Orrillo E."/>
            <person name="Souza R.C."/>
            <person name="Rodrigues E.P."/>
            <person name="Almeida L.G."/>
            <person name="Barcellos F.G."/>
            <person name="Batista J.S."/>
            <person name="Nakatami A.S."/>
            <person name="Martinez-Romero E."/>
            <person name="Vasconcelos A.T."/>
            <person name="Hungria M."/>
        </authorList>
    </citation>
    <scope>NUCLEOTIDE SEQUENCE [LARGE SCALE GENOMIC DNA]</scope>
    <source>
        <strain evidence="1 2">SEMIA 5080</strain>
    </source>
</reference>
<dbReference type="EMBL" id="ADOU02000004">
    <property type="protein sequence ID" value="KGJ71252.1"/>
    <property type="molecule type" value="Genomic_DNA"/>
</dbReference>
<dbReference type="RefSeq" id="WP_063623034.1">
    <property type="nucleotide sequence ID" value="NZ_ADOU02000004.1"/>
</dbReference>
<evidence type="ECO:0000313" key="2">
    <source>
        <dbReference type="Proteomes" id="UP000024900"/>
    </source>
</evidence>
<name>A0A837CQ19_9BRAD</name>
<comment type="caution">
    <text evidence="1">The sequence shown here is derived from an EMBL/GenBank/DDBJ whole genome shotgun (WGS) entry which is preliminary data.</text>
</comment>
<organism evidence="1 2">
    <name type="scientific">Bradyrhizobium diazoefficiens SEMIA 5080</name>
    <dbReference type="NCBI Taxonomy" id="754504"/>
    <lineage>
        <taxon>Bacteria</taxon>
        <taxon>Pseudomonadati</taxon>
        <taxon>Pseudomonadota</taxon>
        <taxon>Alphaproteobacteria</taxon>
        <taxon>Hyphomicrobiales</taxon>
        <taxon>Nitrobacteraceae</taxon>
        <taxon>Bradyrhizobium</taxon>
    </lineage>
</organism>
<accession>A0A837CQ19</accession>